<dbReference type="AlphaFoldDB" id="A0A895YN15"/>
<dbReference type="KEGG" id="nhy:JQS43_15620"/>
<dbReference type="SUPFAM" id="SSF52980">
    <property type="entry name" value="Restriction endonuclease-like"/>
    <property type="match status" value="1"/>
</dbReference>
<feature type="compositionally biased region" description="Basic and acidic residues" evidence="1">
    <location>
        <begin position="55"/>
        <end position="68"/>
    </location>
</feature>
<name>A0A895YN15_9ACTN</name>
<feature type="region of interest" description="Disordered" evidence="1">
    <location>
        <begin position="44"/>
        <end position="68"/>
    </location>
</feature>
<reference evidence="3" key="1">
    <citation type="submission" date="2021-02" db="EMBL/GenBank/DDBJ databases">
        <title>Natrosporangium hydrolyticum gen. nov., sp. nov, a haloalkaliphilic actinobacterium from a soda solonchak soil.</title>
        <authorList>
            <person name="Sorokin D.Y."/>
            <person name="Khijniak T.V."/>
            <person name="Zakharycheva A.P."/>
            <person name="Boueva O.V."/>
            <person name="Ariskina E.V."/>
            <person name="Hahnke R.L."/>
            <person name="Bunk B."/>
            <person name="Sproer C."/>
            <person name="Schumann P."/>
            <person name="Evtushenko L.I."/>
            <person name="Kublanov I.V."/>
        </authorList>
    </citation>
    <scope>NUCLEOTIDE SEQUENCE</scope>
    <source>
        <strain evidence="3">DSM 106523</strain>
    </source>
</reference>
<protein>
    <submittedName>
        <fullName evidence="3">DUF559 domain-containing protein</fullName>
    </submittedName>
</protein>
<accession>A0A895YN15</accession>
<keyword evidence="4" id="KW-1185">Reference proteome</keyword>
<proteinExistence type="predicted"/>
<dbReference type="InterPro" id="IPR011335">
    <property type="entry name" value="Restrct_endonuc-II-like"/>
</dbReference>
<organism evidence="3 4">
    <name type="scientific">Natronosporangium hydrolyticum</name>
    <dbReference type="NCBI Taxonomy" id="2811111"/>
    <lineage>
        <taxon>Bacteria</taxon>
        <taxon>Bacillati</taxon>
        <taxon>Actinomycetota</taxon>
        <taxon>Actinomycetes</taxon>
        <taxon>Micromonosporales</taxon>
        <taxon>Micromonosporaceae</taxon>
        <taxon>Natronosporangium</taxon>
    </lineage>
</organism>
<evidence type="ECO:0000259" key="2">
    <source>
        <dbReference type="Pfam" id="PF04480"/>
    </source>
</evidence>
<evidence type="ECO:0000313" key="3">
    <source>
        <dbReference type="EMBL" id="QSB17355.1"/>
    </source>
</evidence>
<gene>
    <name evidence="3" type="ORF">JQS43_15620</name>
</gene>
<sequence length="326" mass="36070">MLLARSGGVLTRAQASEVVPGWVLDHANRLGELRRVLPGVYLDGRGPDGRAQSRRAGEGRARDGRAPAEPRLNLRAALAWLDQRGALSHTSALAVWGLHEPVSTEPVHVTVPPSVRLRSQPAIVGFPGVEVHRRGDFRAQPPHVLERDQHLVTPLDRSLVDAWAVLPVGERRGPLINAVADRLTTPDRLQAGLASRVRLPGRTEYAELVSLLAAGCLSPLEIWGHQHVFTGPGMPRFRRQVRLPVGRRSIYLDVFAEAEQVDFELDGAAHHGDRRARERDLRRDALLATLGILVVRFSHRRLVTETESVRQEIRAVLASRRNVGRS</sequence>
<dbReference type="Pfam" id="PF04480">
    <property type="entry name" value="DUF559"/>
    <property type="match status" value="1"/>
</dbReference>
<dbReference type="Proteomes" id="UP000662857">
    <property type="component" value="Chromosome"/>
</dbReference>
<dbReference type="EMBL" id="CP070499">
    <property type="protein sequence ID" value="QSB17355.1"/>
    <property type="molecule type" value="Genomic_DNA"/>
</dbReference>
<dbReference type="Gene3D" id="3.40.960.10">
    <property type="entry name" value="VSR Endonuclease"/>
    <property type="match status" value="1"/>
</dbReference>
<dbReference type="InterPro" id="IPR007569">
    <property type="entry name" value="DUF559"/>
</dbReference>
<feature type="domain" description="DUF559" evidence="2">
    <location>
        <begin position="236"/>
        <end position="317"/>
    </location>
</feature>
<evidence type="ECO:0000256" key="1">
    <source>
        <dbReference type="SAM" id="MobiDB-lite"/>
    </source>
</evidence>
<evidence type="ECO:0000313" key="4">
    <source>
        <dbReference type="Proteomes" id="UP000662857"/>
    </source>
</evidence>